<reference evidence="3" key="1">
    <citation type="submission" date="2018-10" db="EMBL/GenBank/DDBJ databases">
        <title>Hidden diversity of soil giant viruses.</title>
        <authorList>
            <person name="Schulz F."/>
            <person name="Alteio L."/>
            <person name="Goudeau D."/>
            <person name="Ryan E.M."/>
            <person name="Malmstrom R.R."/>
            <person name="Blanchard J."/>
            <person name="Woyke T."/>
        </authorList>
    </citation>
    <scope>NUCLEOTIDE SEQUENCE</scope>
    <source>
        <strain evidence="3">SAV1</strain>
    </source>
</reference>
<dbReference type="InterPro" id="IPR018253">
    <property type="entry name" value="DnaJ_domain_CS"/>
</dbReference>
<dbReference type="SUPFAM" id="SSF46565">
    <property type="entry name" value="Chaperone J-domain"/>
    <property type="match status" value="1"/>
</dbReference>
<dbReference type="PROSITE" id="PS00636">
    <property type="entry name" value="DNAJ_1"/>
    <property type="match status" value="1"/>
</dbReference>
<protein>
    <submittedName>
        <fullName evidence="3">Putative J domain-containing protein</fullName>
    </submittedName>
</protein>
<feature type="compositionally biased region" description="Basic residues" evidence="1">
    <location>
        <begin position="355"/>
        <end position="365"/>
    </location>
</feature>
<proteinExistence type="predicted"/>
<dbReference type="PANTHER" id="PTHR44240:SF10">
    <property type="entry name" value="J DOMAIN-CONTAINING PROTEIN"/>
    <property type="match status" value="1"/>
</dbReference>
<feature type="domain" description="J" evidence="2">
    <location>
        <begin position="13"/>
        <end position="83"/>
    </location>
</feature>
<dbReference type="InterPro" id="IPR052276">
    <property type="entry name" value="Diphthamide-biosynth_chaperone"/>
</dbReference>
<dbReference type="PROSITE" id="PS50076">
    <property type="entry name" value="DNAJ_2"/>
    <property type="match status" value="1"/>
</dbReference>
<dbReference type="InterPro" id="IPR001623">
    <property type="entry name" value="DnaJ_domain"/>
</dbReference>
<name>A0A3G5AFL1_9VIRU</name>
<dbReference type="SMART" id="SM00271">
    <property type="entry name" value="DnaJ"/>
    <property type="match status" value="1"/>
</dbReference>
<dbReference type="PANTHER" id="PTHR44240">
    <property type="entry name" value="DNAJ DOMAIN (PROKARYOTIC HEAT SHOCK PROTEIN)-RELATED"/>
    <property type="match status" value="1"/>
</dbReference>
<evidence type="ECO:0000256" key="1">
    <source>
        <dbReference type="SAM" id="MobiDB-lite"/>
    </source>
</evidence>
<dbReference type="InterPro" id="IPR036869">
    <property type="entry name" value="J_dom_sf"/>
</dbReference>
<evidence type="ECO:0000313" key="3">
    <source>
        <dbReference type="EMBL" id="AYV85374.1"/>
    </source>
</evidence>
<organism evidence="3">
    <name type="scientific">Satyrvirus sp</name>
    <dbReference type="NCBI Taxonomy" id="2487771"/>
    <lineage>
        <taxon>Viruses</taxon>
        <taxon>Varidnaviria</taxon>
        <taxon>Bamfordvirae</taxon>
        <taxon>Nucleocytoviricota</taxon>
        <taxon>Megaviricetes</taxon>
        <taxon>Imitervirales</taxon>
        <taxon>Mimiviridae</taxon>
        <taxon>Megamimivirinae</taxon>
    </lineage>
</organism>
<sequence>MSTQYKHKNELPNLYDMLGLSIDVCKDPKCNKLIQKAYIKKAKVCHPDKHPGRKDVEEIFELITRAYDVLKDEKTRSEYNHKLSLNKQSSSDFFKLKKSANDFMETMGEYKPPTKQQELSFKEQMNMMDEKHGFDPSLAGIISEQDTKKKLNEILKQRIDQHIELMPENLFGNGSFDLKKFNGAFEMVHKKDDTSVVTYNGVPSAWNGQGTTTNFSNFDNLDNLYVEDPTRYDTSKQTFGNIDFGSPAQKLSKDDMVNIQVPDYVDQHNVIEENYYDTVKEKLLERKNESSKIKKMEYNDFKRNDTAGYGIFDQLLGYAIDDRLMLDVEDDDISKRYDKLLADRQTELSAENGTNKKKKHINDSR</sequence>
<dbReference type="EMBL" id="MK072449">
    <property type="protein sequence ID" value="AYV85374.1"/>
    <property type="molecule type" value="Genomic_DNA"/>
</dbReference>
<evidence type="ECO:0000259" key="2">
    <source>
        <dbReference type="PROSITE" id="PS50076"/>
    </source>
</evidence>
<dbReference type="CDD" id="cd06257">
    <property type="entry name" value="DnaJ"/>
    <property type="match status" value="1"/>
</dbReference>
<feature type="region of interest" description="Disordered" evidence="1">
    <location>
        <begin position="346"/>
        <end position="365"/>
    </location>
</feature>
<gene>
    <name evidence="3" type="ORF">Satyrvirus13_7</name>
</gene>
<accession>A0A3G5AFL1</accession>
<dbReference type="Pfam" id="PF00226">
    <property type="entry name" value="DnaJ"/>
    <property type="match status" value="1"/>
</dbReference>
<dbReference type="Gene3D" id="1.10.287.110">
    <property type="entry name" value="DnaJ domain"/>
    <property type="match status" value="1"/>
</dbReference>